<proteinExistence type="predicted"/>
<sequence length="163" mass="19791">MRFDREKYIDLIMYILSQCHQKPNFGKTVLCSIMYFIDFDYYELYGQLLTNETYIKSKRGIRPTHFREISEELISKKQLFFRKEPYYNRTIYRYYLTIIPDLKFSQRELEIINHSIDKLSNENATTITKYAKKDPPISIAEFGDEIDFRHVFSRDNEYSIIDK</sequence>
<evidence type="ECO:0000313" key="2">
    <source>
        <dbReference type="EMBL" id="MBE6501971.1"/>
    </source>
</evidence>
<comment type="caution">
    <text evidence="2">The sequence shown here is derived from an EMBL/GenBank/DDBJ whole genome shotgun (WGS) entry which is preliminary data.</text>
</comment>
<organism evidence="2 3">
    <name type="scientific">Methanobrevibacter thaueri</name>
    <dbReference type="NCBI Taxonomy" id="190975"/>
    <lineage>
        <taxon>Archaea</taxon>
        <taxon>Methanobacteriati</taxon>
        <taxon>Methanobacteriota</taxon>
        <taxon>Methanomada group</taxon>
        <taxon>Methanobacteria</taxon>
        <taxon>Methanobacteriales</taxon>
        <taxon>Methanobacteriaceae</taxon>
        <taxon>Methanobrevibacter</taxon>
    </lineage>
</organism>
<dbReference type="EMBL" id="SUTK01000023">
    <property type="protein sequence ID" value="MBE6501971.1"/>
    <property type="molecule type" value="Genomic_DNA"/>
</dbReference>
<dbReference type="Proteomes" id="UP000783037">
    <property type="component" value="Unassembled WGS sequence"/>
</dbReference>
<accession>A0A8T3V6Q0</accession>
<gene>
    <name evidence="2" type="ORF">E7Z79_05960</name>
</gene>
<dbReference type="AlphaFoldDB" id="A0A8T3V6Q0"/>
<evidence type="ECO:0000259" key="1">
    <source>
        <dbReference type="Pfam" id="PF13274"/>
    </source>
</evidence>
<protein>
    <submittedName>
        <fullName evidence="2">DUF4065 domain-containing protein</fullName>
    </submittedName>
</protein>
<feature type="domain" description="Antitoxin SocA-like Panacea" evidence="1">
    <location>
        <begin position="33"/>
        <end position="134"/>
    </location>
</feature>
<dbReference type="InterPro" id="IPR025272">
    <property type="entry name" value="SocA_Panacea"/>
</dbReference>
<dbReference type="RefSeq" id="WP_303739062.1">
    <property type="nucleotide sequence ID" value="NZ_SUTK01000023.1"/>
</dbReference>
<reference evidence="2" key="1">
    <citation type="submission" date="2019-04" db="EMBL/GenBank/DDBJ databases">
        <title>Evolution of Biomass-Degrading Anaerobic Consortia Revealed by Metagenomics.</title>
        <authorList>
            <person name="Peng X."/>
        </authorList>
    </citation>
    <scope>NUCLEOTIDE SEQUENCE</scope>
    <source>
        <strain evidence="2">SIG18</strain>
    </source>
</reference>
<evidence type="ECO:0000313" key="3">
    <source>
        <dbReference type="Proteomes" id="UP000783037"/>
    </source>
</evidence>
<dbReference type="Pfam" id="PF13274">
    <property type="entry name" value="SocA_Panacea"/>
    <property type="match status" value="1"/>
</dbReference>
<name>A0A8T3V6Q0_9EURY</name>